<feature type="domain" description="Zinc finger CGNR" evidence="1">
    <location>
        <begin position="150"/>
        <end position="192"/>
    </location>
</feature>
<gene>
    <name evidence="2" type="ORF">ACFFIA_16235</name>
</gene>
<dbReference type="Pfam" id="PF07336">
    <property type="entry name" value="ABATE"/>
    <property type="match status" value="1"/>
</dbReference>
<organism evidence="2 3">
    <name type="scientific">Phytohabitans kaempferiae</name>
    <dbReference type="NCBI Taxonomy" id="1620943"/>
    <lineage>
        <taxon>Bacteria</taxon>
        <taxon>Bacillati</taxon>
        <taxon>Actinomycetota</taxon>
        <taxon>Actinomycetes</taxon>
        <taxon>Micromonosporales</taxon>
        <taxon>Micromonosporaceae</taxon>
    </lineage>
</organism>
<dbReference type="Pfam" id="PF11706">
    <property type="entry name" value="zf-CGNR"/>
    <property type="match status" value="1"/>
</dbReference>
<evidence type="ECO:0000259" key="1">
    <source>
        <dbReference type="Pfam" id="PF11706"/>
    </source>
</evidence>
<dbReference type="SUPFAM" id="SSF160904">
    <property type="entry name" value="Jann2411-like"/>
    <property type="match status" value="1"/>
</dbReference>
<dbReference type="Proteomes" id="UP001589867">
    <property type="component" value="Unassembled WGS sequence"/>
</dbReference>
<protein>
    <submittedName>
        <fullName evidence="2">CGNR zinc finger domain-containing protein</fullName>
    </submittedName>
</protein>
<dbReference type="InterPro" id="IPR023286">
    <property type="entry name" value="ABATE_dom_sf"/>
</dbReference>
<dbReference type="PANTHER" id="PTHR35525:SF3">
    <property type="entry name" value="BLL6575 PROTEIN"/>
    <property type="match status" value="1"/>
</dbReference>
<reference evidence="2 3" key="1">
    <citation type="submission" date="2024-09" db="EMBL/GenBank/DDBJ databases">
        <authorList>
            <person name="Sun Q."/>
            <person name="Mori K."/>
        </authorList>
    </citation>
    <scope>NUCLEOTIDE SEQUENCE [LARGE SCALE GENOMIC DNA]</scope>
    <source>
        <strain evidence="2 3">TBRC 3947</strain>
    </source>
</reference>
<evidence type="ECO:0000313" key="2">
    <source>
        <dbReference type="EMBL" id="MFC0529203.1"/>
    </source>
</evidence>
<dbReference type="InterPro" id="IPR021005">
    <property type="entry name" value="Znf_CGNR"/>
</dbReference>
<name>A0ABV6M431_9ACTN</name>
<proteinExistence type="predicted"/>
<comment type="caution">
    <text evidence="2">The sequence shown here is derived from an EMBL/GenBank/DDBJ whole genome shotgun (WGS) entry which is preliminary data.</text>
</comment>
<dbReference type="PANTHER" id="PTHR35525">
    <property type="entry name" value="BLL6575 PROTEIN"/>
    <property type="match status" value="1"/>
</dbReference>
<dbReference type="InterPro" id="IPR010852">
    <property type="entry name" value="ABATE"/>
</dbReference>
<dbReference type="Gene3D" id="1.10.3300.10">
    <property type="entry name" value="Jann2411-like domain"/>
    <property type="match status" value="1"/>
</dbReference>
<keyword evidence="3" id="KW-1185">Reference proteome</keyword>
<evidence type="ECO:0000313" key="3">
    <source>
        <dbReference type="Proteomes" id="UP001589867"/>
    </source>
</evidence>
<sequence length="202" mass="22781">MPLPDVTPSRVGGDVAVDFLNTVGWRLDPSRRHETLPSYLHLLAWVKQSALVSSAEVEPLTRQANEQPELAAAEHALVVEMREDTYNALNEDGHPGVLQHLLLSAHANSQLHRESDGAWRWTPTTLDLATPRHRLALEFARLLTSDSVARFHRCEDQHCGWVFLDASRQHNRRWCSSADCGNRNRVRAHYVRSKGSSPADSR</sequence>
<accession>A0ABV6M431</accession>
<dbReference type="EMBL" id="JBHLUH010000026">
    <property type="protein sequence ID" value="MFC0529203.1"/>
    <property type="molecule type" value="Genomic_DNA"/>
</dbReference>
<dbReference type="RefSeq" id="WP_377251725.1">
    <property type="nucleotide sequence ID" value="NZ_JBHLUH010000026.1"/>
</dbReference>